<evidence type="ECO:0000256" key="3">
    <source>
        <dbReference type="ARBA" id="ARBA00022478"/>
    </source>
</evidence>
<reference evidence="10 11" key="1">
    <citation type="journal article" date="2012" name="Genome Biol.">
        <title>Genome and low-iron response of an oceanic diatom adapted to chronic iron limitation.</title>
        <authorList>
            <person name="Lommer M."/>
            <person name="Specht M."/>
            <person name="Roy A.S."/>
            <person name="Kraemer L."/>
            <person name="Andreson R."/>
            <person name="Gutowska M.A."/>
            <person name="Wolf J."/>
            <person name="Bergner S.V."/>
            <person name="Schilhabel M.B."/>
            <person name="Klostermeier U.C."/>
            <person name="Beiko R.G."/>
            <person name="Rosenstiel P."/>
            <person name="Hippler M."/>
            <person name="Laroche J."/>
        </authorList>
    </citation>
    <scope>NUCLEOTIDE SEQUENCE [LARGE SCALE GENOMIC DNA]</scope>
    <source>
        <strain evidence="10 11">CCMP1005</strain>
    </source>
</reference>
<dbReference type="EC" id="2.7.7.6" evidence="2"/>
<proteinExistence type="inferred from homology"/>
<dbReference type="InterPro" id="IPR037033">
    <property type="entry name" value="DNA-dir_RNAP_su2_hyb_sf"/>
</dbReference>
<gene>
    <name evidence="10" type="ORF">THAOC_16365</name>
</gene>
<evidence type="ECO:0000256" key="1">
    <source>
        <dbReference type="ARBA" id="ARBA00006835"/>
    </source>
</evidence>
<evidence type="ECO:0000313" key="11">
    <source>
        <dbReference type="Proteomes" id="UP000266841"/>
    </source>
</evidence>
<evidence type="ECO:0000259" key="8">
    <source>
        <dbReference type="Pfam" id="PF00562"/>
    </source>
</evidence>
<dbReference type="Gene3D" id="2.40.270.10">
    <property type="entry name" value="DNA-directed RNA polymerase, subunit 2, domain 6"/>
    <property type="match status" value="2"/>
</dbReference>
<keyword evidence="6" id="KW-0804">Transcription</keyword>
<dbReference type="Proteomes" id="UP000266841">
    <property type="component" value="Unassembled WGS sequence"/>
</dbReference>
<dbReference type="InterPro" id="IPR015712">
    <property type="entry name" value="DNA-dir_RNA_pol_su2"/>
</dbReference>
<protein>
    <recommendedName>
        <fullName evidence="2">DNA-directed RNA polymerase</fullName>
        <ecNumber evidence="2">2.7.7.6</ecNumber>
    </recommendedName>
</protein>
<dbReference type="GO" id="GO:0003677">
    <property type="term" value="F:DNA binding"/>
    <property type="evidence" value="ECO:0007669"/>
    <property type="project" value="InterPro"/>
</dbReference>
<keyword evidence="5" id="KW-0548">Nucleotidyltransferase</keyword>
<dbReference type="FunFam" id="3.90.1800.10:FF:000003">
    <property type="entry name" value="DNA-directed RNA polymerase subunit beta"/>
    <property type="match status" value="1"/>
</dbReference>
<dbReference type="EMBL" id="AGNL01018489">
    <property type="protein sequence ID" value="EJK63001.1"/>
    <property type="molecule type" value="Genomic_DNA"/>
</dbReference>
<organism evidence="10 11">
    <name type="scientific">Thalassiosira oceanica</name>
    <name type="common">Marine diatom</name>
    <dbReference type="NCBI Taxonomy" id="159749"/>
    <lineage>
        <taxon>Eukaryota</taxon>
        <taxon>Sar</taxon>
        <taxon>Stramenopiles</taxon>
        <taxon>Ochrophyta</taxon>
        <taxon>Bacillariophyta</taxon>
        <taxon>Coscinodiscophyceae</taxon>
        <taxon>Thalassiosirophycidae</taxon>
        <taxon>Thalassiosirales</taxon>
        <taxon>Thalassiosiraceae</taxon>
        <taxon>Thalassiosira</taxon>
    </lineage>
</organism>
<accession>K0SPR7</accession>
<keyword evidence="3" id="KW-0240">DNA-directed RNA polymerase</keyword>
<dbReference type="eggNOG" id="KOG0215">
    <property type="taxonomic scope" value="Eukaryota"/>
</dbReference>
<dbReference type="OMA" id="NERVCNG"/>
<dbReference type="PANTHER" id="PTHR20856">
    <property type="entry name" value="DNA-DIRECTED RNA POLYMERASE I SUBUNIT 2"/>
    <property type="match status" value="1"/>
</dbReference>
<dbReference type="AlphaFoldDB" id="K0SPR7"/>
<feature type="domain" description="DNA-directed RNA polymerase subunit 2 hybrid-binding" evidence="8">
    <location>
        <begin position="10"/>
        <end position="169"/>
    </location>
</feature>
<dbReference type="Gene3D" id="3.90.1800.10">
    <property type="entry name" value="RNA polymerase alpha subunit dimerisation domain"/>
    <property type="match status" value="1"/>
</dbReference>
<dbReference type="InterPro" id="IPR007641">
    <property type="entry name" value="RNA_pol_Rpb2_7"/>
</dbReference>
<evidence type="ECO:0000313" key="10">
    <source>
        <dbReference type="EMBL" id="EJK63001.1"/>
    </source>
</evidence>
<dbReference type="Pfam" id="PF04560">
    <property type="entry name" value="RNA_pol_Rpb2_7"/>
    <property type="match status" value="1"/>
</dbReference>
<keyword evidence="11" id="KW-1185">Reference proteome</keyword>
<evidence type="ECO:0000256" key="5">
    <source>
        <dbReference type="ARBA" id="ARBA00022695"/>
    </source>
</evidence>
<comment type="caution">
    <text evidence="10">The sequence shown here is derived from an EMBL/GenBank/DDBJ whole genome shotgun (WGS) entry which is preliminary data.</text>
</comment>
<evidence type="ECO:0000259" key="9">
    <source>
        <dbReference type="Pfam" id="PF04560"/>
    </source>
</evidence>
<evidence type="ECO:0000256" key="4">
    <source>
        <dbReference type="ARBA" id="ARBA00022679"/>
    </source>
</evidence>
<evidence type="ECO:0000256" key="6">
    <source>
        <dbReference type="ARBA" id="ARBA00023163"/>
    </source>
</evidence>
<dbReference type="Gene3D" id="2.40.50.150">
    <property type="match status" value="1"/>
</dbReference>
<dbReference type="Pfam" id="PF00562">
    <property type="entry name" value="RNA_pol_Rpb2_6"/>
    <property type="match status" value="2"/>
</dbReference>
<dbReference type="CDD" id="cd00653">
    <property type="entry name" value="RNA_pol_B_RPB2"/>
    <property type="match status" value="1"/>
</dbReference>
<keyword evidence="4" id="KW-0808">Transferase</keyword>
<dbReference type="OrthoDB" id="10248617at2759"/>
<dbReference type="GO" id="GO:0003899">
    <property type="term" value="F:DNA-directed RNA polymerase activity"/>
    <property type="evidence" value="ECO:0007669"/>
    <property type="project" value="UniProtKB-EC"/>
</dbReference>
<dbReference type="InterPro" id="IPR014724">
    <property type="entry name" value="RNA_pol_RPB2_OB-fold"/>
</dbReference>
<dbReference type="GO" id="GO:0000428">
    <property type="term" value="C:DNA-directed RNA polymerase complex"/>
    <property type="evidence" value="ECO:0007669"/>
    <property type="project" value="UniProtKB-KW"/>
</dbReference>
<evidence type="ECO:0000256" key="7">
    <source>
        <dbReference type="SAM" id="MobiDB-lite"/>
    </source>
</evidence>
<dbReference type="GO" id="GO:0032549">
    <property type="term" value="F:ribonucleoside binding"/>
    <property type="evidence" value="ECO:0007669"/>
    <property type="project" value="InterPro"/>
</dbReference>
<dbReference type="InterPro" id="IPR007120">
    <property type="entry name" value="DNA-dir_RNAP_su2_dom"/>
</dbReference>
<feature type="region of interest" description="Disordered" evidence="7">
    <location>
        <begin position="197"/>
        <end position="251"/>
    </location>
</feature>
<dbReference type="SUPFAM" id="SSF64484">
    <property type="entry name" value="beta and beta-prime subunits of DNA dependent RNA-polymerase"/>
    <property type="match status" value="1"/>
</dbReference>
<name>K0SPR7_THAOC</name>
<evidence type="ECO:0000256" key="2">
    <source>
        <dbReference type="ARBA" id="ARBA00012418"/>
    </source>
</evidence>
<feature type="domain" description="RNA polymerase Rpb2" evidence="9">
    <location>
        <begin position="372"/>
        <end position="456"/>
    </location>
</feature>
<sequence>MTSGATIRPVRNTYQSAMGKQAIGTVAINQYSRFDGLLYTMVYPHKPMVKTRTLDIVNFDNIPAGQNACIAVMAYSGYDIEDAVILNKASIDRGFGRCMVLKKQQTSVRRYQNGTMDRTCAAPDPSVFPDGVNDKRFARFKAVDKDGLCNVGELLENGTVIVNKESAADLQVFGHVIPFERAVIRRQGPDIVERERAISDKGHDTPGPPPRAGGQVRVAPRTEGGVRLDSSPGGPPVQRHGHLARPHHESPRLKLARFPSRMTVGKLIELLVGKAGVFEGRQAYASAFGEEFGSTDTVESAELALIRNGLNYTGKDVFYSGVNGAPLDAYIFSGPVFYQKLKHMVLDKMHARSRGPRAVLTRQPTEGRSRDGGLRLGEMERDCLIAYGASNLIMERLMHSSDAFSASVCQSCGLLQYKNWCQYCRSGEKVAEIRLPYACKLLFQELQAMNVLPRLRLKDA</sequence>
<comment type="similarity">
    <text evidence="1">Belongs to the RNA polymerase beta chain family.</text>
</comment>
<dbReference type="GO" id="GO:0006351">
    <property type="term" value="P:DNA-templated transcription"/>
    <property type="evidence" value="ECO:0007669"/>
    <property type="project" value="InterPro"/>
</dbReference>
<feature type="domain" description="DNA-directed RNA polymerase subunit 2 hybrid-binding" evidence="8">
    <location>
        <begin position="258"/>
        <end position="370"/>
    </location>
</feature>